<proteinExistence type="predicted"/>
<comment type="caution">
    <text evidence="1">The sequence shown here is derived from an EMBL/GenBank/DDBJ whole genome shotgun (WGS) entry which is preliminary data.</text>
</comment>
<organism evidence="1 2">
    <name type="scientific">Protopolystoma xenopodis</name>
    <dbReference type="NCBI Taxonomy" id="117903"/>
    <lineage>
        <taxon>Eukaryota</taxon>
        <taxon>Metazoa</taxon>
        <taxon>Spiralia</taxon>
        <taxon>Lophotrochozoa</taxon>
        <taxon>Platyhelminthes</taxon>
        <taxon>Monogenea</taxon>
        <taxon>Polyopisthocotylea</taxon>
        <taxon>Polystomatidea</taxon>
        <taxon>Polystomatidae</taxon>
        <taxon>Protopolystoma</taxon>
    </lineage>
</organism>
<gene>
    <name evidence="1" type="ORF">PXEA_LOCUS26209</name>
</gene>
<accession>A0A448XB55</accession>
<sequence length="102" mass="10836">MGHDAQSSITMLEWLIESLGHVLTSISPNPVLAIPSSANASSTALACLSAIVAGLLVVNEPIEHRPDPSHALRNTRPDEGTSADSVCQCESFLRIPGTVWLY</sequence>
<dbReference type="Proteomes" id="UP000784294">
    <property type="component" value="Unassembled WGS sequence"/>
</dbReference>
<evidence type="ECO:0000313" key="2">
    <source>
        <dbReference type="Proteomes" id="UP000784294"/>
    </source>
</evidence>
<dbReference type="AlphaFoldDB" id="A0A448XB55"/>
<name>A0A448XB55_9PLAT</name>
<evidence type="ECO:0000313" key="1">
    <source>
        <dbReference type="EMBL" id="VEL32769.1"/>
    </source>
</evidence>
<keyword evidence="2" id="KW-1185">Reference proteome</keyword>
<protein>
    <submittedName>
        <fullName evidence="1">Uncharacterized protein</fullName>
    </submittedName>
</protein>
<dbReference type="EMBL" id="CAAALY010244630">
    <property type="protein sequence ID" value="VEL32769.1"/>
    <property type="molecule type" value="Genomic_DNA"/>
</dbReference>
<reference evidence="1" key="1">
    <citation type="submission" date="2018-11" db="EMBL/GenBank/DDBJ databases">
        <authorList>
            <consortium name="Pathogen Informatics"/>
        </authorList>
    </citation>
    <scope>NUCLEOTIDE SEQUENCE</scope>
</reference>